<dbReference type="Gene3D" id="3.30.565.10">
    <property type="entry name" value="Histidine kinase-like ATPase, C-terminal domain"/>
    <property type="match status" value="1"/>
</dbReference>
<evidence type="ECO:0000313" key="2">
    <source>
        <dbReference type="EMBL" id="MPN14894.1"/>
    </source>
</evidence>
<dbReference type="SMART" id="SM00387">
    <property type="entry name" value="HATPase_c"/>
    <property type="match status" value="1"/>
</dbReference>
<comment type="caution">
    <text evidence="2">The sequence shown here is derived from an EMBL/GenBank/DDBJ whole genome shotgun (WGS) entry which is preliminary data.</text>
</comment>
<dbReference type="InterPro" id="IPR003594">
    <property type="entry name" value="HATPase_dom"/>
</dbReference>
<dbReference type="AlphaFoldDB" id="A0A645FRT2"/>
<dbReference type="EC" id="2.7.13.3" evidence="2"/>
<dbReference type="Pfam" id="PF02518">
    <property type="entry name" value="HATPase_c"/>
    <property type="match status" value="1"/>
</dbReference>
<reference evidence="2" key="1">
    <citation type="submission" date="2019-08" db="EMBL/GenBank/DDBJ databases">
        <authorList>
            <person name="Kucharzyk K."/>
            <person name="Murdoch R.W."/>
            <person name="Higgins S."/>
            <person name="Loffler F."/>
        </authorList>
    </citation>
    <scope>NUCLEOTIDE SEQUENCE</scope>
</reference>
<evidence type="ECO:0000259" key="1">
    <source>
        <dbReference type="PROSITE" id="PS50109"/>
    </source>
</evidence>
<dbReference type="InterPro" id="IPR005467">
    <property type="entry name" value="His_kinase_dom"/>
</dbReference>
<keyword evidence="2" id="KW-0808">Transferase</keyword>
<sequence length="134" mass="15024">MDIEEDIYFNMDAAIPLGIITNELVSNSLKHAFSGRDKGEIRIKLHREKNGEREIEDCKSTTFTLSVADNGVGIPEDLDIEDIDSLGLQLVVALVDQLDGELELKRHNGTEFIIRFVVTDRDNQLSEPASQLIK</sequence>
<dbReference type="PROSITE" id="PS50109">
    <property type="entry name" value="HIS_KIN"/>
    <property type="match status" value="1"/>
</dbReference>
<dbReference type="SUPFAM" id="SSF55874">
    <property type="entry name" value="ATPase domain of HSP90 chaperone/DNA topoisomerase II/histidine kinase"/>
    <property type="match status" value="1"/>
</dbReference>
<dbReference type="InterPro" id="IPR036890">
    <property type="entry name" value="HATPase_C_sf"/>
</dbReference>
<feature type="domain" description="Histidine kinase" evidence="1">
    <location>
        <begin position="1"/>
        <end position="120"/>
    </location>
</feature>
<protein>
    <submittedName>
        <fullName evidence="2">Putative sensor histidine kinase pdtaS</fullName>
        <ecNumber evidence="2">2.7.13.3</ecNumber>
    </submittedName>
</protein>
<organism evidence="2">
    <name type="scientific">bioreactor metagenome</name>
    <dbReference type="NCBI Taxonomy" id="1076179"/>
    <lineage>
        <taxon>unclassified sequences</taxon>
        <taxon>metagenomes</taxon>
        <taxon>ecological metagenomes</taxon>
    </lineage>
</organism>
<accession>A0A645FRT2</accession>
<dbReference type="GO" id="GO:0004673">
    <property type="term" value="F:protein histidine kinase activity"/>
    <property type="evidence" value="ECO:0007669"/>
    <property type="project" value="UniProtKB-EC"/>
</dbReference>
<gene>
    <name evidence="2" type="primary">pdtaS_12</name>
    <name evidence="2" type="ORF">SDC9_162223</name>
</gene>
<dbReference type="PANTHER" id="PTHR43065">
    <property type="entry name" value="SENSOR HISTIDINE KINASE"/>
    <property type="match status" value="1"/>
</dbReference>
<dbReference type="EMBL" id="VSSQ01061580">
    <property type="protein sequence ID" value="MPN14894.1"/>
    <property type="molecule type" value="Genomic_DNA"/>
</dbReference>
<keyword evidence="2" id="KW-0418">Kinase</keyword>
<name>A0A645FRT2_9ZZZZ</name>
<dbReference type="PANTHER" id="PTHR43065:SF23">
    <property type="entry name" value="SENSOR HISTIDINE KINASE PDTAS"/>
    <property type="match status" value="1"/>
</dbReference>
<proteinExistence type="predicted"/>